<dbReference type="Gene3D" id="1.10.3210.10">
    <property type="entry name" value="Hypothetical protein af1432"/>
    <property type="match status" value="1"/>
</dbReference>
<dbReference type="AlphaFoldDB" id="A0A6N6N687"/>
<dbReference type="PANTHER" id="PTHR43155">
    <property type="entry name" value="CYCLIC DI-GMP PHOSPHODIESTERASE PA4108-RELATED"/>
    <property type="match status" value="1"/>
</dbReference>
<dbReference type="CDD" id="cd00077">
    <property type="entry name" value="HDc"/>
    <property type="match status" value="1"/>
</dbReference>
<name>A0A6N6N687_9BACT</name>
<gene>
    <name evidence="2" type="ORF">F8A88_03045</name>
</gene>
<dbReference type="SUPFAM" id="SSF109604">
    <property type="entry name" value="HD-domain/PDEase-like"/>
    <property type="match status" value="1"/>
</dbReference>
<evidence type="ECO:0000313" key="2">
    <source>
        <dbReference type="EMBL" id="KAB1443258.1"/>
    </source>
</evidence>
<sequence>MADLYIPIATRLILPSTKAGFVSYLKQGDKYVLYSTSGEQFSAEHQLRLEIQDVNTLYVHKDEEEELNAYVERYIARMLADGSIPMSARAEAWTRSANSVARDLFEAKLPPRQLQEQYNRFQRFITESATLFRSPRGLKELSKLIAHGYDIYNHGLGTAVLTACVLMTLDGGEDLLADCGGGAMLHDYGKLSLDPDLLKADPDIMPLAQRRIWDTHPILGVQSCATIPLSPESIHCVLFHHEREDGKGFPGRVKGEDIPLYARIVALCEHYDKLTRKQYYRPAYKPYEALKIIKQDKGMYNRDAFMRLVSVLSEADVASI</sequence>
<dbReference type="Proteomes" id="UP000438699">
    <property type="component" value="Unassembled WGS sequence"/>
</dbReference>
<proteinExistence type="predicted"/>
<dbReference type="OrthoDB" id="9776628at2"/>
<dbReference type="Pfam" id="PF13487">
    <property type="entry name" value="HD_5"/>
    <property type="match status" value="1"/>
</dbReference>
<keyword evidence="3" id="KW-1185">Reference proteome</keyword>
<dbReference type="InterPro" id="IPR037522">
    <property type="entry name" value="HD_GYP_dom"/>
</dbReference>
<organism evidence="2 3">
    <name type="scientific">Pseudodesulfovibrio senegalensis</name>
    <dbReference type="NCBI Taxonomy" id="1721087"/>
    <lineage>
        <taxon>Bacteria</taxon>
        <taxon>Pseudomonadati</taxon>
        <taxon>Thermodesulfobacteriota</taxon>
        <taxon>Desulfovibrionia</taxon>
        <taxon>Desulfovibrionales</taxon>
        <taxon>Desulfovibrionaceae</taxon>
    </lineage>
</organism>
<comment type="caution">
    <text evidence="2">The sequence shown here is derived from an EMBL/GenBank/DDBJ whole genome shotgun (WGS) entry which is preliminary data.</text>
</comment>
<dbReference type="EMBL" id="WAIE01000001">
    <property type="protein sequence ID" value="KAB1443258.1"/>
    <property type="molecule type" value="Genomic_DNA"/>
</dbReference>
<dbReference type="PROSITE" id="PS51832">
    <property type="entry name" value="HD_GYP"/>
    <property type="match status" value="1"/>
</dbReference>
<evidence type="ECO:0000313" key="3">
    <source>
        <dbReference type="Proteomes" id="UP000438699"/>
    </source>
</evidence>
<dbReference type="PANTHER" id="PTHR43155:SF2">
    <property type="entry name" value="CYCLIC DI-GMP PHOSPHODIESTERASE PA4108"/>
    <property type="match status" value="1"/>
</dbReference>
<protein>
    <recommendedName>
        <fullName evidence="1">HD-GYP domain-containing protein</fullName>
    </recommendedName>
</protein>
<dbReference type="RefSeq" id="WP_151149590.1">
    <property type="nucleotide sequence ID" value="NZ_WAIE01000001.1"/>
</dbReference>
<reference evidence="2 3" key="1">
    <citation type="journal article" date="2017" name="Int. J. Syst. Evol. Microbiol.">
        <title>Desulfovibrio senegalensis sp. nov., a mesophilic sulfate reducer isolated from marine sediment.</title>
        <authorList>
            <person name="Thioye A."/>
            <person name="Gam Z.B.A."/>
            <person name="Mbengue M."/>
            <person name="Cayol J.L."/>
            <person name="Joseph-Bartoli M."/>
            <person name="Toure-Kane C."/>
            <person name="Labat M."/>
        </authorList>
    </citation>
    <scope>NUCLEOTIDE SEQUENCE [LARGE SCALE GENOMIC DNA]</scope>
    <source>
        <strain evidence="2 3">DSM 101509</strain>
    </source>
</reference>
<dbReference type="InterPro" id="IPR003607">
    <property type="entry name" value="HD/PDEase_dom"/>
</dbReference>
<feature type="domain" description="HD-GYP" evidence="1">
    <location>
        <begin position="118"/>
        <end position="320"/>
    </location>
</feature>
<evidence type="ECO:0000259" key="1">
    <source>
        <dbReference type="PROSITE" id="PS51832"/>
    </source>
</evidence>
<accession>A0A6N6N687</accession>